<dbReference type="RefSeq" id="WP_387703347.1">
    <property type="nucleotide sequence ID" value="NZ_JBIAMX010000041.1"/>
</dbReference>
<dbReference type="CDD" id="cd00397">
    <property type="entry name" value="DNA_BRE_C"/>
    <property type="match status" value="1"/>
</dbReference>
<dbReference type="InterPro" id="IPR013762">
    <property type="entry name" value="Integrase-like_cat_sf"/>
</dbReference>
<keyword evidence="1 3" id="KW-0238">DNA-binding</keyword>
<dbReference type="PANTHER" id="PTHR30349:SF81">
    <property type="entry name" value="TYROSINE RECOMBINASE XERC"/>
    <property type="match status" value="1"/>
</dbReference>
<gene>
    <name evidence="7" type="ORF">ACFYTF_31165</name>
</gene>
<keyword evidence="8" id="KW-1185">Reference proteome</keyword>
<organism evidence="7 8">
    <name type="scientific">Nocardia thailandica</name>
    <dbReference type="NCBI Taxonomy" id="257275"/>
    <lineage>
        <taxon>Bacteria</taxon>
        <taxon>Bacillati</taxon>
        <taxon>Actinomycetota</taxon>
        <taxon>Actinomycetes</taxon>
        <taxon>Mycobacteriales</taxon>
        <taxon>Nocardiaceae</taxon>
        <taxon>Nocardia</taxon>
    </lineage>
</organism>
<evidence type="ECO:0000313" key="7">
    <source>
        <dbReference type="EMBL" id="MFF0547301.1"/>
    </source>
</evidence>
<dbReference type="EMBL" id="JBIAMX010000041">
    <property type="protein sequence ID" value="MFF0547301.1"/>
    <property type="molecule type" value="Genomic_DNA"/>
</dbReference>
<comment type="caution">
    <text evidence="7">The sequence shown here is derived from an EMBL/GenBank/DDBJ whole genome shotgun (WGS) entry which is preliminary data.</text>
</comment>
<evidence type="ECO:0000256" key="2">
    <source>
        <dbReference type="ARBA" id="ARBA00023172"/>
    </source>
</evidence>
<dbReference type="InterPro" id="IPR050090">
    <property type="entry name" value="Tyrosine_recombinase_XerCD"/>
</dbReference>
<feature type="domain" description="Core-binding (CB)" evidence="6">
    <location>
        <begin position="14"/>
        <end position="101"/>
    </location>
</feature>
<name>A0ABW6PXX4_9NOCA</name>
<feature type="domain" description="Tyr recombinase" evidence="5">
    <location>
        <begin position="122"/>
        <end position="325"/>
    </location>
</feature>
<accession>A0ABW6PXX4</accession>
<dbReference type="Pfam" id="PF00589">
    <property type="entry name" value="Phage_integrase"/>
    <property type="match status" value="1"/>
</dbReference>
<dbReference type="InterPro" id="IPR011010">
    <property type="entry name" value="DNA_brk_join_enz"/>
</dbReference>
<feature type="region of interest" description="Disordered" evidence="4">
    <location>
        <begin position="108"/>
        <end position="127"/>
    </location>
</feature>
<evidence type="ECO:0000313" key="8">
    <source>
        <dbReference type="Proteomes" id="UP001601444"/>
    </source>
</evidence>
<keyword evidence="2" id="KW-0233">DNA recombination</keyword>
<dbReference type="PROSITE" id="PS51898">
    <property type="entry name" value="TYR_RECOMBINASE"/>
    <property type="match status" value="1"/>
</dbReference>
<evidence type="ECO:0000256" key="4">
    <source>
        <dbReference type="SAM" id="MobiDB-lite"/>
    </source>
</evidence>
<dbReference type="InterPro" id="IPR002104">
    <property type="entry name" value="Integrase_catalytic"/>
</dbReference>
<dbReference type="PROSITE" id="PS51900">
    <property type="entry name" value="CB"/>
    <property type="match status" value="1"/>
</dbReference>
<dbReference type="Gene3D" id="1.10.443.10">
    <property type="entry name" value="Intergrase catalytic core"/>
    <property type="match status" value="1"/>
</dbReference>
<evidence type="ECO:0000256" key="1">
    <source>
        <dbReference type="ARBA" id="ARBA00023125"/>
    </source>
</evidence>
<dbReference type="PANTHER" id="PTHR30349">
    <property type="entry name" value="PHAGE INTEGRASE-RELATED"/>
    <property type="match status" value="1"/>
</dbReference>
<reference evidence="7 8" key="1">
    <citation type="submission" date="2024-10" db="EMBL/GenBank/DDBJ databases">
        <title>The Natural Products Discovery Center: Release of the First 8490 Sequenced Strains for Exploring Actinobacteria Biosynthetic Diversity.</title>
        <authorList>
            <person name="Kalkreuter E."/>
            <person name="Kautsar S.A."/>
            <person name="Yang D."/>
            <person name="Bader C.D."/>
            <person name="Teijaro C.N."/>
            <person name="Fluegel L."/>
            <person name="Davis C.M."/>
            <person name="Simpson J.R."/>
            <person name="Lauterbach L."/>
            <person name="Steele A.D."/>
            <person name="Gui C."/>
            <person name="Meng S."/>
            <person name="Li G."/>
            <person name="Viehrig K."/>
            <person name="Ye F."/>
            <person name="Su P."/>
            <person name="Kiefer A.F."/>
            <person name="Nichols A."/>
            <person name="Cepeda A.J."/>
            <person name="Yan W."/>
            <person name="Fan B."/>
            <person name="Jiang Y."/>
            <person name="Adhikari A."/>
            <person name="Zheng C.-J."/>
            <person name="Schuster L."/>
            <person name="Cowan T.M."/>
            <person name="Smanski M.J."/>
            <person name="Chevrette M.G."/>
            <person name="De Carvalho L.P.S."/>
            <person name="Shen B."/>
        </authorList>
    </citation>
    <scope>NUCLEOTIDE SEQUENCE [LARGE SCALE GENOMIC DNA]</scope>
    <source>
        <strain evidence="7 8">NPDC004045</strain>
    </source>
</reference>
<evidence type="ECO:0000259" key="6">
    <source>
        <dbReference type="PROSITE" id="PS51900"/>
    </source>
</evidence>
<proteinExistence type="predicted"/>
<dbReference type="InterPro" id="IPR044068">
    <property type="entry name" value="CB"/>
</dbReference>
<evidence type="ECO:0000256" key="3">
    <source>
        <dbReference type="PROSITE-ProRule" id="PRU01248"/>
    </source>
</evidence>
<sequence length="335" mass="37336">MAVKVTRLRTAPTRTLRSAAEAFLDTIASPNTRRAYGIAIVKTVAALDGWDPDGLIGPSRALDSVTDAEIGAALETLWGAAAVNTWNARRAAVGKWLSWCAEQGWTAPTLPPSARRSTPPDSVTPVRSRTAIDRVIARREIHLREKTLWRMLYETCARAEELLQLNIEDLDQAGRCARVKSKGAKPRTRRRVPAHHEYVLETVYWDAGTARLLPRLIRGRTRGPVFVTHRRPGPGKYLTDRDLCPDTGLARLSYDQARDLLDAATALDGPGTGWDLHELRHSGLTHLGESGASLLELMAKSRHRRPENLRRYFKPSPQAMRELTALLGPDTDRRR</sequence>
<feature type="compositionally biased region" description="Polar residues" evidence="4">
    <location>
        <begin position="115"/>
        <end position="127"/>
    </location>
</feature>
<protein>
    <submittedName>
        <fullName evidence="7">Tyrosine-type recombinase/integrase</fullName>
    </submittedName>
</protein>
<evidence type="ECO:0000259" key="5">
    <source>
        <dbReference type="PROSITE" id="PS51898"/>
    </source>
</evidence>
<dbReference type="Proteomes" id="UP001601444">
    <property type="component" value="Unassembled WGS sequence"/>
</dbReference>
<dbReference type="SUPFAM" id="SSF56349">
    <property type="entry name" value="DNA breaking-rejoining enzymes"/>
    <property type="match status" value="1"/>
</dbReference>